<evidence type="ECO:0000313" key="5">
    <source>
        <dbReference type="EMBL" id="KAF7033640.1"/>
    </source>
</evidence>
<feature type="signal peptide" evidence="4">
    <location>
        <begin position="1"/>
        <end position="24"/>
    </location>
</feature>
<dbReference type="PaxDb" id="4565-Traes_3B_00AC7406E.2"/>
<dbReference type="EMBL" id="CM022218">
    <property type="protein sequence ID" value="KAF7033640.1"/>
    <property type="molecule type" value="Genomic_DNA"/>
</dbReference>
<evidence type="ECO:0000256" key="1">
    <source>
        <dbReference type="ARBA" id="ARBA00008668"/>
    </source>
</evidence>
<dbReference type="STRING" id="4565.A0A080YTZ9"/>
<organism evidence="5">
    <name type="scientific">Triticum aestivum</name>
    <name type="common">Wheat</name>
    <dbReference type="NCBI Taxonomy" id="4565"/>
    <lineage>
        <taxon>Eukaryota</taxon>
        <taxon>Viridiplantae</taxon>
        <taxon>Streptophyta</taxon>
        <taxon>Embryophyta</taxon>
        <taxon>Tracheophyta</taxon>
        <taxon>Spermatophyta</taxon>
        <taxon>Magnoliopsida</taxon>
        <taxon>Liliopsida</taxon>
        <taxon>Poales</taxon>
        <taxon>Poaceae</taxon>
        <taxon>BOP clade</taxon>
        <taxon>Pooideae</taxon>
        <taxon>Triticodae</taxon>
        <taxon>Triticeae</taxon>
        <taxon>Triticinae</taxon>
        <taxon>Triticum</taxon>
    </lineage>
</organism>
<dbReference type="Gene3D" id="3.40.50.1110">
    <property type="entry name" value="SGNH hydrolase"/>
    <property type="match status" value="1"/>
</dbReference>
<evidence type="ECO:0000256" key="2">
    <source>
        <dbReference type="ARBA" id="ARBA00022801"/>
    </source>
</evidence>
<reference evidence="5" key="1">
    <citation type="journal article" date="2017" name="Gigascience">
        <title>The first near-complete assembly of the hexaploid bread wheat genome, Triticum aestivum.</title>
        <authorList>
            <person name="Zimin A.V."/>
            <person name="Puiu D."/>
            <person name="Hall R."/>
            <person name="Kingan S."/>
            <person name="Clavijo B.J."/>
            <person name="Salzberg S.L."/>
        </authorList>
    </citation>
    <scope>NUCLEOTIDE SEQUENCE</scope>
    <source>
        <tissue evidence="5">Leaf</tissue>
    </source>
</reference>
<proteinExistence type="inferred from homology"/>
<dbReference type="SUPFAM" id="SSF52266">
    <property type="entry name" value="SGNH hydrolase"/>
    <property type="match status" value="1"/>
</dbReference>
<evidence type="ECO:0008006" key="6">
    <source>
        <dbReference type="Google" id="ProtNLM"/>
    </source>
</evidence>
<keyword evidence="2" id="KW-0378">Hydrolase</keyword>
<keyword evidence="4" id="KW-0732">Signal</keyword>
<dbReference type="eggNOG" id="ENOG502QU3Y">
    <property type="taxonomic scope" value="Eukaryota"/>
</dbReference>
<name>A0A3B6G1T8_WHEAT</name>
<dbReference type="InterPro" id="IPR001087">
    <property type="entry name" value="GDSL"/>
</dbReference>
<accession>A0A3B6G1T8</accession>
<protein>
    <recommendedName>
        <fullName evidence="6">GDSL esterase/lipase</fullName>
    </recommendedName>
</protein>
<dbReference type="Pfam" id="PF00657">
    <property type="entry name" value="Lipase_GDSL"/>
    <property type="match status" value="1"/>
</dbReference>
<evidence type="ECO:0000256" key="3">
    <source>
        <dbReference type="ARBA" id="ARBA00023098"/>
    </source>
</evidence>
<comment type="caution">
    <text evidence="5">The sequence shown here is derived from an EMBL/GenBank/DDBJ whole genome shotgun (WGS) entry which is preliminary data.</text>
</comment>
<reference evidence="5" key="2">
    <citation type="submission" date="2020-03" db="EMBL/GenBank/DDBJ databases">
        <title>The second near-complete assembly of the hexaploid bread wheat (Triticum aestivum) genome.</title>
        <authorList>
            <person name="Zimin A.V."/>
            <person name="Puiu D."/>
            <person name="Shumante A."/>
            <person name="Alonge M."/>
            <person name="Salzberg S.L."/>
        </authorList>
    </citation>
    <scope>NUCLEOTIDE SEQUENCE</scope>
    <source>
        <tissue evidence="5">Leaf</tissue>
    </source>
</reference>
<sequence length="366" mass="40038">MKLLPAVLGLALLLLVLCPNGVEARPAPTGGHEKKSSSATFFVFGDDFADNGNLPPTEPVTEMSRQWAYPYGSNYVDADGFPRPNAPSGRFSNYKIQPDFIATMLGLEEAPPAHARTAEKTCDPSGMTFATGGAAVLDSTSHEVPTFTKQVDTFRKMVKDGTITEKQLTHSVALVAFSGNDYASTGVIGLSSPNDINAYIGKVTKEMAANVEQLLNLGVTKVLVNNLHPVGCTPSQTRTNNYTTCDIFENLGASIHNNNLKQVMTAKKNVHIVDLYTTFINIVDHVPGKGSEQSKQFKRKLSPCCESLDSKGYCGQQGELSTELLYTVCDKSNKFFYWDDMHPTHAGWEAVMKQLEKPLREFLDQD</sequence>
<keyword evidence="3" id="KW-0443">Lipid metabolism</keyword>
<evidence type="ECO:0000256" key="4">
    <source>
        <dbReference type="SAM" id="SignalP"/>
    </source>
</evidence>
<dbReference type="Proteomes" id="UP000815260">
    <property type="component" value="Chromosome 3B"/>
</dbReference>
<dbReference type="PANTHER" id="PTHR46020:SF14">
    <property type="entry name" value="SGNH HYDROLASE-TYPE ESTERASE DOMAIN-CONTAINING PROTEIN"/>
    <property type="match status" value="1"/>
</dbReference>
<feature type="chain" id="PRO_5046646257" description="GDSL esterase/lipase" evidence="4">
    <location>
        <begin position="25"/>
        <end position="366"/>
    </location>
</feature>
<gene>
    <name evidence="5" type="ORF">CFC21_044728</name>
</gene>
<dbReference type="InterPro" id="IPR036514">
    <property type="entry name" value="SGNH_hydro_sf"/>
</dbReference>
<dbReference type="PANTHER" id="PTHR46020">
    <property type="entry name" value="OSJNBB0059K02.9 PROTEIN"/>
    <property type="match status" value="1"/>
</dbReference>
<comment type="similarity">
    <text evidence="1">Belongs to the 'GDSL' lipolytic enzyme family.</text>
</comment>
<dbReference type="OMA" id="IFWDAGH"/>